<evidence type="ECO:0000256" key="4">
    <source>
        <dbReference type="ARBA" id="ARBA00023002"/>
    </source>
</evidence>
<dbReference type="Proteomes" id="UP000315677">
    <property type="component" value="Unassembled WGS sequence"/>
</dbReference>
<evidence type="ECO:0000313" key="6">
    <source>
        <dbReference type="EMBL" id="TQM11597.1"/>
    </source>
</evidence>
<keyword evidence="4" id="KW-0560">Oxidoreductase</keyword>
<keyword evidence="2" id="KW-0479">Metal-binding</keyword>
<dbReference type="PANTHER" id="PTHR43401">
    <property type="entry name" value="L-THREONINE 3-DEHYDROGENASE"/>
    <property type="match status" value="1"/>
</dbReference>
<feature type="domain" description="Enoyl reductase (ER)" evidence="5">
    <location>
        <begin position="21"/>
        <end position="346"/>
    </location>
</feature>
<sequence>MTGAAPTGRLMRAACLTSFAGPDGVRVCEVAAPSPGPDEVLVAVSTVGANQLDLNTMRGLGPGAQTPLPLVLGIDPAGTVVAQGAGVDGDRRGERVVVKPNISCGQCAYCRREQEADCPSQTVVGVHRAGGAAEYAAVPARNAFDIGQLDFEVATAAVHSVPIALHALRAGGRLDPGAAFLVTGATGAVGSAAVQLGRHVGARVVAASTSRAVAGSGVRAVHYDGPASLVEQVRRLEPAGVDLALDTSGHGDVIGAALQCLGWKGRLVVCSASLAKDVCVDARALYLNRQSVIGAASADYHEVSEALRLVTTGAVRPAVGRRFGLAEMGEAYAAIGDRAREGKVVVHVA</sequence>
<dbReference type="OrthoDB" id="3813297at2"/>
<comment type="caution">
    <text evidence="6">The sequence shown here is derived from an EMBL/GenBank/DDBJ whole genome shotgun (WGS) entry which is preliminary data.</text>
</comment>
<dbReference type="SMART" id="SM00829">
    <property type="entry name" value="PKS_ER"/>
    <property type="match status" value="1"/>
</dbReference>
<dbReference type="AlphaFoldDB" id="A0A543DQJ5"/>
<dbReference type="GO" id="GO:0016491">
    <property type="term" value="F:oxidoreductase activity"/>
    <property type="evidence" value="ECO:0007669"/>
    <property type="project" value="UniProtKB-KW"/>
</dbReference>
<dbReference type="InterPro" id="IPR011032">
    <property type="entry name" value="GroES-like_sf"/>
</dbReference>
<evidence type="ECO:0000256" key="2">
    <source>
        <dbReference type="ARBA" id="ARBA00022723"/>
    </source>
</evidence>
<dbReference type="InterPro" id="IPR050129">
    <property type="entry name" value="Zn_alcohol_dh"/>
</dbReference>
<protein>
    <submittedName>
        <fullName evidence="6">D-arabinose 1-dehydrogenase-like Zn-dependent alcohol dehydrogenase</fullName>
    </submittedName>
</protein>
<dbReference type="EMBL" id="VFPA01000002">
    <property type="protein sequence ID" value="TQM11597.1"/>
    <property type="molecule type" value="Genomic_DNA"/>
</dbReference>
<reference evidence="6 7" key="1">
    <citation type="submission" date="2019-06" db="EMBL/GenBank/DDBJ databases">
        <title>Sequencing the genomes of 1000 actinobacteria strains.</title>
        <authorList>
            <person name="Klenk H.-P."/>
        </authorList>
    </citation>
    <scope>NUCLEOTIDE SEQUENCE [LARGE SCALE GENOMIC DNA]</scope>
    <source>
        <strain evidence="6 7">DSM 45301</strain>
    </source>
</reference>
<dbReference type="Pfam" id="PF08240">
    <property type="entry name" value="ADH_N"/>
    <property type="match status" value="1"/>
</dbReference>
<name>A0A543DQJ5_9PSEU</name>
<evidence type="ECO:0000259" key="5">
    <source>
        <dbReference type="SMART" id="SM00829"/>
    </source>
</evidence>
<dbReference type="SUPFAM" id="SSF51735">
    <property type="entry name" value="NAD(P)-binding Rossmann-fold domains"/>
    <property type="match status" value="1"/>
</dbReference>
<keyword evidence="3" id="KW-0862">Zinc</keyword>
<proteinExistence type="predicted"/>
<comment type="cofactor">
    <cofactor evidence="1">
        <name>Zn(2+)</name>
        <dbReference type="ChEBI" id="CHEBI:29105"/>
    </cofactor>
</comment>
<dbReference type="SUPFAM" id="SSF50129">
    <property type="entry name" value="GroES-like"/>
    <property type="match status" value="1"/>
</dbReference>
<dbReference type="InterPro" id="IPR020843">
    <property type="entry name" value="ER"/>
</dbReference>
<dbReference type="RefSeq" id="WP_142055861.1">
    <property type="nucleotide sequence ID" value="NZ_VFPA01000002.1"/>
</dbReference>
<accession>A0A543DQJ5</accession>
<evidence type="ECO:0000256" key="1">
    <source>
        <dbReference type="ARBA" id="ARBA00001947"/>
    </source>
</evidence>
<dbReference type="InterPro" id="IPR036291">
    <property type="entry name" value="NAD(P)-bd_dom_sf"/>
</dbReference>
<dbReference type="GO" id="GO:0046872">
    <property type="term" value="F:metal ion binding"/>
    <property type="evidence" value="ECO:0007669"/>
    <property type="project" value="UniProtKB-KW"/>
</dbReference>
<dbReference type="Pfam" id="PF00107">
    <property type="entry name" value="ADH_zinc_N"/>
    <property type="match status" value="1"/>
</dbReference>
<keyword evidence="7" id="KW-1185">Reference proteome</keyword>
<evidence type="ECO:0000256" key="3">
    <source>
        <dbReference type="ARBA" id="ARBA00022833"/>
    </source>
</evidence>
<dbReference type="InterPro" id="IPR013149">
    <property type="entry name" value="ADH-like_C"/>
</dbReference>
<gene>
    <name evidence="6" type="ORF">FB558_4162</name>
</gene>
<organism evidence="6 7">
    <name type="scientific">Pseudonocardia kunmingensis</name>
    <dbReference type="NCBI Taxonomy" id="630975"/>
    <lineage>
        <taxon>Bacteria</taxon>
        <taxon>Bacillati</taxon>
        <taxon>Actinomycetota</taxon>
        <taxon>Actinomycetes</taxon>
        <taxon>Pseudonocardiales</taxon>
        <taxon>Pseudonocardiaceae</taxon>
        <taxon>Pseudonocardia</taxon>
    </lineage>
</organism>
<dbReference type="InterPro" id="IPR013154">
    <property type="entry name" value="ADH-like_N"/>
</dbReference>
<evidence type="ECO:0000313" key="7">
    <source>
        <dbReference type="Proteomes" id="UP000315677"/>
    </source>
</evidence>
<dbReference type="Gene3D" id="3.90.180.10">
    <property type="entry name" value="Medium-chain alcohol dehydrogenases, catalytic domain"/>
    <property type="match status" value="1"/>
</dbReference>
<dbReference type="PANTHER" id="PTHR43401:SF2">
    <property type="entry name" value="L-THREONINE 3-DEHYDROGENASE"/>
    <property type="match status" value="1"/>
</dbReference>